<dbReference type="GO" id="GO:0140104">
    <property type="term" value="F:molecular carrier activity"/>
    <property type="evidence" value="ECO:0007669"/>
    <property type="project" value="InterPro"/>
</dbReference>
<organism evidence="6 7">
    <name type="scientific">Polyangium fumosum</name>
    <dbReference type="NCBI Taxonomy" id="889272"/>
    <lineage>
        <taxon>Bacteria</taxon>
        <taxon>Pseudomonadati</taxon>
        <taxon>Myxococcota</taxon>
        <taxon>Polyangia</taxon>
        <taxon>Polyangiales</taxon>
        <taxon>Polyangiaceae</taxon>
        <taxon>Polyangium</taxon>
    </lineage>
</organism>
<gene>
    <name evidence="6" type="ORF">E8A74_45785</name>
</gene>
<evidence type="ECO:0008006" key="8">
    <source>
        <dbReference type="Google" id="ProtNLM"/>
    </source>
</evidence>
<dbReference type="GO" id="GO:0042597">
    <property type="term" value="C:periplasmic space"/>
    <property type="evidence" value="ECO:0007669"/>
    <property type="project" value="UniProtKB-SubCell"/>
</dbReference>
<dbReference type="PANTHER" id="PTHR30368:SF2">
    <property type="entry name" value="SULFATE-BINDING PROTEIN"/>
    <property type="match status" value="1"/>
</dbReference>
<dbReference type="SUPFAM" id="SSF53850">
    <property type="entry name" value="Periplasmic binding protein-like II"/>
    <property type="match status" value="1"/>
</dbReference>
<keyword evidence="3" id="KW-0813">Transport</keyword>
<dbReference type="AlphaFoldDB" id="A0A4U1IQF4"/>
<dbReference type="OrthoDB" id="138542at2"/>
<keyword evidence="5" id="KW-0574">Periplasm</keyword>
<dbReference type="GO" id="GO:1902358">
    <property type="term" value="P:sulfate transmembrane transport"/>
    <property type="evidence" value="ECO:0007669"/>
    <property type="project" value="InterPro"/>
</dbReference>
<dbReference type="Gene3D" id="3.40.190.10">
    <property type="entry name" value="Periplasmic binding protein-like II"/>
    <property type="match status" value="1"/>
</dbReference>
<evidence type="ECO:0000256" key="4">
    <source>
        <dbReference type="ARBA" id="ARBA00022729"/>
    </source>
</evidence>
<dbReference type="InterPro" id="IPR005669">
    <property type="entry name" value="Thiosulph/SO4-bd"/>
</dbReference>
<proteinExistence type="inferred from homology"/>
<name>A0A4U1IQF4_9BACT</name>
<comment type="subcellular location">
    <subcellularLocation>
        <location evidence="1">Periplasm</location>
    </subcellularLocation>
</comment>
<evidence type="ECO:0000256" key="5">
    <source>
        <dbReference type="ARBA" id="ARBA00022764"/>
    </source>
</evidence>
<dbReference type="EMBL" id="SSMQ01000089">
    <property type="protein sequence ID" value="TKC96369.1"/>
    <property type="molecule type" value="Genomic_DNA"/>
</dbReference>
<keyword evidence="4" id="KW-0732">Signal</keyword>
<evidence type="ECO:0000256" key="1">
    <source>
        <dbReference type="ARBA" id="ARBA00004418"/>
    </source>
</evidence>
<evidence type="ECO:0000256" key="3">
    <source>
        <dbReference type="ARBA" id="ARBA00022448"/>
    </source>
</evidence>
<keyword evidence="7" id="KW-1185">Reference proteome</keyword>
<protein>
    <recommendedName>
        <fullName evidence="8">Extracellular solute-binding protein</fullName>
    </recommendedName>
</protein>
<dbReference type="PANTHER" id="PTHR30368">
    <property type="entry name" value="SULFATE-BINDING PROTEIN"/>
    <property type="match status" value="1"/>
</dbReference>
<evidence type="ECO:0000313" key="7">
    <source>
        <dbReference type="Proteomes" id="UP000309215"/>
    </source>
</evidence>
<comment type="similarity">
    <text evidence="2">Belongs to the prokaryotic sulfate-binding protein family.</text>
</comment>
<dbReference type="Pfam" id="PF13531">
    <property type="entry name" value="SBP_bac_11"/>
    <property type="match status" value="1"/>
</dbReference>
<accession>A0A4U1IQF4</accession>
<dbReference type="Proteomes" id="UP000309215">
    <property type="component" value="Unassembled WGS sequence"/>
</dbReference>
<evidence type="ECO:0000313" key="6">
    <source>
        <dbReference type="EMBL" id="TKC96369.1"/>
    </source>
</evidence>
<evidence type="ECO:0000256" key="2">
    <source>
        <dbReference type="ARBA" id="ARBA00006099"/>
    </source>
</evidence>
<comment type="caution">
    <text evidence="6">The sequence shown here is derived from an EMBL/GenBank/DDBJ whole genome shotgun (WGS) entry which is preliminary data.</text>
</comment>
<sequence>MPARLCPEVRRLLPRRAHGTRRSRRYPKIADALGGGRGCSVSTGWIRRLMEDLVAPIRKHDEHRSRKTTLGLTIRDIVISSGLLALFAAFFARGGRFVIDLPKPSRLADVNVTNGVSSETCGPAPQDGHTIIVEMLYSGDKRAWIDEAATRFAKICPTIQIKATSASSVEGADAILKGEVKPTIWSPADDLVLRYFDARWREDHDRSPFDITKQVSLVRSPLMVLIWEDRLEVLGAIFEKNKNGEGQWVNSLCPGVPRDPQNLDEMALEHKVPGTWSDWYDSVVPAALPQPPAPAARRVDKRTKRAYIAPFPTVDEIKRWGQVKITHPSPTRSAEGLEALYLMAYEYALPPSDRPAALQERIKEAFEQPAKEGGIVRGDLAEADFARSFQERREPFQRWLERCEAGAPPPTASADVLTDAMFSLGASRYDAVVTQEHLIFGVFQQIDMHADVMTEVRVVYPQPTIVNEHPVVIFDDGQITAEQRTAAEKWIGFLRSMEMQKLAVKRGFRPVNTELKLRNIEDTENPFLKFRRYGVELDTTFVEAPRLDGKFVAELTRAWRDATGRH</sequence>
<reference evidence="6 7" key="1">
    <citation type="submission" date="2019-04" db="EMBL/GenBank/DDBJ databases">
        <authorList>
            <person name="Li Y."/>
            <person name="Wang J."/>
        </authorList>
    </citation>
    <scope>NUCLEOTIDE SEQUENCE [LARGE SCALE GENOMIC DNA]</scope>
    <source>
        <strain evidence="6 7">DSM 14668</strain>
    </source>
</reference>